<dbReference type="InterPro" id="IPR004843">
    <property type="entry name" value="Calcineurin-like_PHP"/>
</dbReference>
<dbReference type="InterPro" id="IPR026575">
    <property type="entry name" value="GpdQ/CpdA-like"/>
</dbReference>
<dbReference type="AlphaFoldDB" id="A0A369THU4"/>
<feature type="domain" description="Calcineurin-like phosphoesterase" evidence="5">
    <location>
        <begin position="5"/>
        <end position="199"/>
    </location>
</feature>
<gene>
    <name evidence="6" type="ORF">DU478_17765</name>
</gene>
<dbReference type="Proteomes" id="UP000253977">
    <property type="component" value="Unassembled WGS sequence"/>
</dbReference>
<comment type="similarity">
    <text evidence="4">Belongs to the cyclic nucleotide phosphodiesterase class-III family.</text>
</comment>
<dbReference type="PANTHER" id="PTHR42988:SF2">
    <property type="entry name" value="CYCLIC NUCLEOTIDE PHOSPHODIESTERASE CBUA0032-RELATED"/>
    <property type="match status" value="1"/>
</dbReference>
<keyword evidence="7" id="KW-1185">Reference proteome</keyword>
<organism evidence="6 7">
    <name type="scientific">Thalassococcus profundi</name>
    <dbReference type="NCBI Taxonomy" id="2282382"/>
    <lineage>
        <taxon>Bacteria</taxon>
        <taxon>Pseudomonadati</taxon>
        <taxon>Pseudomonadota</taxon>
        <taxon>Alphaproteobacteria</taxon>
        <taxon>Rhodobacterales</taxon>
        <taxon>Roseobacteraceae</taxon>
        <taxon>Thalassococcus</taxon>
    </lineage>
</organism>
<dbReference type="Gene3D" id="3.60.21.10">
    <property type="match status" value="1"/>
</dbReference>
<dbReference type="GO" id="GO:0004112">
    <property type="term" value="F:cyclic-nucleotide phosphodiesterase activity"/>
    <property type="evidence" value="ECO:0007669"/>
    <property type="project" value="InterPro"/>
</dbReference>
<dbReference type="RefSeq" id="WP_114512315.1">
    <property type="nucleotide sequence ID" value="NZ_QPMK01000017.1"/>
</dbReference>
<evidence type="ECO:0000256" key="2">
    <source>
        <dbReference type="ARBA" id="ARBA00022801"/>
    </source>
</evidence>
<reference evidence="6 7" key="1">
    <citation type="submission" date="2018-07" db="EMBL/GenBank/DDBJ databases">
        <title>Thalassococcus profundi sp. nov., a marine bacterium isolated from deep seawater of Okinawa Trough.</title>
        <authorList>
            <person name="Yu M."/>
        </authorList>
    </citation>
    <scope>NUCLEOTIDE SEQUENCE [LARGE SCALE GENOMIC DNA]</scope>
    <source>
        <strain evidence="6 7">WRAS1</strain>
    </source>
</reference>
<dbReference type="OrthoDB" id="651281at2"/>
<evidence type="ECO:0000256" key="3">
    <source>
        <dbReference type="ARBA" id="ARBA00023004"/>
    </source>
</evidence>
<dbReference type="PANTHER" id="PTHR42988">
    <property type="entry name" value="PHOSPHOHYDROLASE"/>
    <property type="match status" value="1"/>
</dbReference>
<comment type="caution">
    <text evidence="6">The sequence shown here is derived from an EMBL/GenBank/DDBJ whole genome shotgun (WGS) entry which is preliminary data.</text>
</comment>
<dbReference type="EMBL" id="QPMK01000017">
    <property type="protein sequence ID" value="RDD64800.1"/>
    <property type="molecule type" value="Genomic_DNA"/>
</dbReference>
<accession>A0A369THU4</accession>
<keyword evidence="1" id="KW-0479">Metal-binding</keyword>
<dbReference type="InterPro" id="IPR029052">
    <property type="entry name" value="Metallo-depent_PP-like"/>
</dbReference>
<dbReference type="GO" id="GO:0046872">
    <property type="term" value="F:metal ion binding"/>
    <property type="evidence" value="ECO:0007669"/>
    <property type="project" value="UniProtKB-KW"/>
</dbReference>
<sequence length="268" mass="28731">MHTCLLFSDLHITAPGETIIGLDPADRFAGALDQALTTHPEARHLLILGDLTHTGHPEEYARLRTLLADCPLPVTATLGNHDNRAAYFAAFPEAAQDGDGFAQAALDIGPCRVLLLDTLDESGAHPLHAGYLCDTRLDWLSARLAEAPDRPTLVAMHHPPVRTGFDGMDRIRLVNDTALMALLNDHPQVRQLVCGHVHRAISGNRAGLAWSILKSPCHQMPMLLGAEGSGHSTDDPGGYGIALLTPDTMILHAEDVAPARPVAHSSHS</sequence>
<dbReference type="SUPFAM" id="SSF56300">
    <property type="entry name" value="Metallo-dependent phosphatases"/>
    <property type="match status" value="1"/>
</dbReference>
<proteinExistence type="inferred from homology"/>
<evidence type="ECO:0000256" key="1">
    <source>
        <dbReference type="ARBA" id="ARBA00022723"/>
    </source>
</evidence>
<evidence type="ECO:0000256" key="4">
    <source>
        <dbReference type="ARBA" id="ARBA00025742"/>
    </source>
</evidence>
<dbReference type="CDD" id="cd07402">
    <property type="entry name" value="MPP_GpdQ"/>
    <property type="match status" value="1"/>
</dbReference>
<evidence type="ECO:0000259" key="5">
    <source>
        <dbReference type="Pfam" id="PF00149"/>
    </source>
</evidence>
<name>A0A369THU4_9RHOB</name>
<keyword evidence="2" id="KW-0378">Hydrolase</keyword>
<evidence type="ECO:0000313" key="7">
    <source>
        <dbReference type="Proteomes" id="UP000253977"/>
    </source>
</evidence>
<keyword evidence="3" id="KW-0408">Iron</keyword>
<dbReference type="InterPro" id="IPR050884">
    <property type="entry name" value="CNP_phosphodiesterase-III"/>
</dbReference>
<protein>
    <submittedName>
        <fullName evidence="6">Phosphodiesterase</fullName>
    </submittedName>
</protein>
<dbReference type="Pfam" id="PF00149">
    <property type="entry name" value="Metallophos"/>
    <property type="match status" value="1"/>
</dbReference>
<evidence type="ECO:0000313" key="6">
    <source>
        <dbReference type="EMBL" id="RDD64800.1"/>
    </source>
</evidence>